<evidence type="ECO:0000256" key="2">
    <source>
        <dbReference type="ARBA" id="ARBA00022723"/>
    </source>
</evidence>
<comment type="function">
    <text evidence="4">Metallothioneins have a high content of cysteine residues that bind various heavy metals.</text>
</comment>
<evidence type="ECO:0000256" key="1">
    <source>
        <dbReference type="ARBA" id="ARBA00005802"/>
    </source>
</evidence>
<evidence type="ECO:0000313" key="5">
    <source>
        <dbReference type="EMBL" id="WJZ88884.1"/>
    </source>
</evidence>
<evidence type="ECO:0000313" key="6">
    <source>
        <dbReference type="Proteomes" id="UP001227230"/>
    </source>
</evidence>
<sequence length="61" mass="6474">MYPDLGSSKKAIIAATIIITGVAPAKMYSEESEMSLEGGKDCKFGNDCKCGNSYNCDPCNC</sequence>
<dbReference type="Proteomes" id="UP001227230">
    <property type="component" value="Chromosome 6"/>
</dbReference>
<protein>
    <recommendedName>
        <fullName evidence="4">Metallothionein-like protein</fullName>
    </recommendedName>
</protein>
<keyword evidence="6" id="KW-1185">Reference proteome</keyword>
<accession>A0ABY9C287</accession>
<keyword evidence="3 4" id="KW-0480">Metal-thiolate cluster</keyword>
<reference evidence="5 6" key="1">
    <citation type="journal article" date="2023" name="Hortic Res">
        <title>The complete reference genome for grapevine (Vitis vinifera L.) genetics and breeding.</title>
        <authorList>
            <person name="Shi X."/>
            <person name="Cao S."/>
            <person name="Wang X."/>
            <person name="Huang S."/>
            <person name="Wang Y."/>
            <person name="Liu Z."/>
            <person name="Liu W."/>
            <person name="Leng X."/>
            <person name="Peng Y."/>
            <person name="Wang N."/>
            <person name="Wang Y."/>
            <person name="Ma Z."/>
            <person name="Xu X."/>
            <person name="Zhang F."/>
            <person name="Xue H."/>
            <person name="Zhong H."/>
            <person name="Wang Y."/>
            <person name="Zhang K."/>
            <person name="Velt A."/>
            <person name="Avia K."/>
            <person name="Holtgrawe D."/>
            <person name="Grimplet J."/>
            <person name="Matus J.T."/>
            <person name="Ware D."/>
            <person name="Wu X."/>
            <person name="Wang H."/>
            <person name="Liu C."/>
            <person name="Fang Y."/>
            <person name="Rustenholz C."/>
            <person name="Cheng Z."/>
            <person name="Xiao H."/>
            <person name="Zhou Y."/>
        </authorList>
    </citation>
    <scope>NUCLEOTIDE SEQUENCE [LARGE SCALE GENOMIC DNA]</scope>
    <source>
        <strain evidence="6">cv. Pinot noir / PN40024</strain>
        <tissue evidence="5">Leaf</tissue>
    </source>
</reference>
<dbReference type="Pfam" id="PF01439">
    <property type="entry name" value="Metallothio_2"/>
    <property type="match status" value="1"/>
</dbReference>
<dbReference type="EMBL" id="CP126653">
    <property type="protein sequence ID" value="WJZ88884.1"/>
    <property type="molecule type" value="Genomic_DNA"/>
</dbReference>
<keyword evidence="2 4" id="KW-0479">Metal-binding</keyword>
<name>A0ABY9C287_VITVI</name>
<evidence type="ECO:0000256" key="3">
    <source>
        <dbReference type="ARBA" id="ARBA00022851"/>
    </source>
</evidence>
<evidence type="ECO:0000256" key="4">
    <source>
        <dbReference type="RuleBase" id="RU369052"/>
    </source>
</evidence>
<comment type="similarity">
    <text evidence="1 4">Belongs to the metallothionein superfamily. Type 15 family.</text>
</comment>
<organism evidence="5 6">
    <name type="scientific">Vitis vinifera</name>
    <name type="common">Grape</name>
    <dbReference type="NCBI Taxonomy" id="29760"/>
    <lineage>
        <taxon>Eukaryota</taxon>
        <taxon>Viridiplantae</taxon>
        <taxon>Streptophyta</taxon>
        <taxon>Embryophyta</taxon>
        <taxon>Tracheophyta</taxon>
        <taxon>Spermatophyta</taxon>
        <taxon>Magnoliopsida</taxon>
        <taxon>eudicotyledons</taxon>
        <taxon>Gunneridae</taxon>
        <taxon>Pentapetalae</taxon>
        <taxon>rosids</taxon>
        <taxon>Vitales</taxon>
        <taxon>Vitaceae</taxon>
        <taxon>Viteae</taxon>
        <taxon>Vitis</taxon>
    </lineage>
</organism>
<dbReference type="InterPro" id="IPR000347">
    <property type="entry name" value="Metalthion_15p"/>
</dbReference>
<gene>
    <name evidence="5" type="ORF">VitviT2T_008147</name>
</gene>
<proteinExistence type="inferred from homology"/>